<evidence type="ECO:0000256" key="1">
    <source>
        <dbReference type="SAM" id="MobiDB-lite"/>
    </source>
</evidence>
<protein>
    <submittedName>
        <fullName evidence="2">Uncharacterized protein</fullName>
    </submittedName>
</protein>
<feature type="region of interest" description="Disordered" evidence="1">
    <location>
        <begin position="1"/>
        <end position="32"/>
    </location>
</feature>
<feature type="region of interest" description="Disordered" evidence="1">
    <location>
        <begin position="53"/>
        <end position="80"/>
    </location>
</feature>
<dbReference type="EMBL" id="BJMM01000020">
    <property type="protein sequence ID" value="GEB51342.1"/>
    <property type="molecule type" value="Genomic_DNA"/>
</dbReference>
<evidence type="ECO:0000313" key="3">
    <source>
        <dbReference type="Proteomes" id="UP000319210"/>
    </source>
</evidence>
<accession>A0A4Y3R1E0</accession>
<dbReference type="AlphaFoldDB" id="A0A4Y3R1E0"/>
<sequence>MAFIRRTPRRRSSSAAVNTPGPPGPAGPAPDVIALTRRAPRRGFSPSFVRSIRSHRSLDAAPAPAAQHRETPRTTLREPG</sequence>
<proteinExistence type="predicted"/>
<gene>
    <name evidence="2" type="ORF">SCA03_38930</name>
</gene>
<organism evidence="2 3">
    <name type="scientific">Streptomyces cacaoi</name>
    <dbReference type="NCBI Taxonomy" id="1898"/>
    <lineage>
        <taxon>Bacteria</taxon>
        <taxon>Bacillati</taxon>
        <taxon>Actinomycetota</taxon>
        <taxon>Actinomycetes</taxon>
        <taxon>Kitasatosporales</taxon>
        <taxon>Streptomycetaceae</taxon>
        <taxon>Streptomyces</taxon>
    </lineage>
</organism>
<feature type="compositionally biased region" description="Basic and acidic residues" evidence="1">
    <location>
        <begin position="67"/>
        <end position="80"/>
    </location>
</feature>
<name>A0A4Y3R1E0_STRCI</name>
<evidence type="ECO:0000313" key="2">
    <source>
        <dbReference type="EMBL" id="GEB51342.1"/>
    </source>
</evidence>
<keyword evidence="3" id="KW-1185">Reference proteome</keyword>
<feature type="compositionally biased region" description="Basic residues" evidence="1">
    <location>
        <begin position="1"/>
        <end position="12"/>
    </location>
</feature>
<comment type="caution">
    <text evidence="2">The sequence shown here is derived from an EMBL/GenBank/DDBJ whole genome shotgun (WGS) entry which is preliminary data.</text>
</comment>
<reference evidence="2 3" key="1">
    <citation type="submission" date="2019-06" db="EMBL/GenBank/DDBJ databases">
        <title>Whole genome shotgun sequence of Streptomyces cacaoi subsp. cacaoi NBRC 12748.</title>
        <authorList>
            <person name="Hosoyama A."/>
            <person name="Uohara A."/>
            <person name="Ohji S."/>
            <person name="Ichikawa N."/>
        </authorList>
    </citation>
    <scope>NUCLEOTIDE SEQUENCE [LARGE SCALE GENOMIC DNA]</scope>
    <source>
        <strain evidence="2 3">NBRC 12748</strain>
    </source>
</reference>
<dbReference type="Proteomes" id="UP000319210">
    <property type="component" value="Unassembled WGS sequence"/>
</dbReference>